<evidence type="ECO:0000313" key="2">
    <source>
        <dbReference type="EMBL" id="PLR84138.1"/>
    </source>
</evidence>
<dbReference type="AlphaFoldDB" id="A0A2N5GNR2"/>
<dbReference type="Gene3D" id="1.20.120.910">
    <property type="entry name" value="DksA, coiled-coil domain"/>
    <property type="match status" value="1"/>
</dbReference>
<reference evidence="3 5" key="2">
    <citation type="submission" date="2017-12" db="EMBL/GenBank/DDBJ databases">
        <title>Comparative Functional Genomics of Dry Heat Resistant strains isolated from the Viking Spacecraft.</title>
        <authorList>
            <person name="Seuylemezian A."/>
            <person name="Cooper K."/>
            <person name="Vaishampayan P."/>
        </authorList>
    </citation>
    <scope>NUCLEOTIDE SEQUENCE [LARGE SCALE GENOMIC DNA]</scope>
    <source>
        <strain evidence="3 5">ATCC 29669</strain>
    </source>
</reference>
<comment type="caution">
    <text evidence="2">The sequence shown here is derived from an EMBL/GenBank/DDBJ whole genome shotgun (WGS) entry which is preliminary data.</text>
</comment>
<sequence length="92" mass="10355">MDAVTQDLISELRKTRQELQHKLNGGQSSVYYYIQAELHDVDSALKKLQAGDYGKCEVSGELLPAGLLAMIPTLKSIDDISKLDQYYRKSLH</sequence>
<protein>
    <submittedName>
        <fullName evidence="2">Uncharacterized protein</fullName>
    </submittedName>
</protein>
<evidence type="ECO:0000256" key="1">
    <source>
        <dbReference type="PROSITE-ProRule" id="PRU00510"/>
    </source>
</evidence>
<keyword evidence="5" id="KW-1185">Reference proteome</keyword>
<dbReference type="PROSITE" id="PS51128">
    <property type="entry name" value="ZF_DKSA_2"/>
    <property type="match status" value="1"/>
</dbReference>
<dbReference type="EMBL" id="PGVD01000033">
    <property type="protein sequence ID" value="PLR96216.1"/>
    <property type="molecule type" value="Genomic_DNA"/>
</dbReference>
<evidence type="ECO:0000313" key="4">
    <source>
        <dbReference type="Proteomes" id="UP000234951"/>
    </source>
</evidence>
<evidence type="ECO:0000313" key="3">
    <source>
        <dbReference type="EMBL" id="PLR96216.1"/>
    </source>
</evidence>
<dbReference type="EMBL" id="PGVA01000014">
    <property type="protein sequence ID" value="PLR84138.1"/>
    <property type="molecule type" value="Genomic_DNA"/>
</dbReference>
<organism evidence="2 4">
    <name type="scientific">Bacillus canaveralius</name>
    <dbReference type="NCBI Taxonomy" id="1403243"/>
    <lineage>
        <taxon>Bacteria</taxon>
        <taxon>Bacillati</taxon>
        <taxon>Bacillota</taxon>
        <taxon>Bacilli</taxon>
        <taxon>Bacillales</taxon>
        <taxon>Bacillaceae</taxon>
        <taxon>Bacillus</taxon>
    </lineage>
</organism>
<accession>A0A2N5GNR2</accession>
<reference evidence="2 4" key="1">
    <citation type="submission" date="2017-11" db="EMBL/GenBank/DDBJ databases">
        <title>Comparitive Functional Genomics of Dry Heat Resistant strains isolated from the Viking Spacecraft.</title>
        <authorList>
            <person name="Seuylemezian A."/>
            <person name="Cooper K."/>
            <person name="Vaishampayan P."/>
        </authorList>
    </citation>
    <scope>NUCLEOTIDE SEQUENCE [LARGE SCALE GENOMIC DNA]</scope>
    <source>
        <strain evidence="2 4">M4.6</strain>
    </source>
</reference>
<dbReference type="RefSeq" id="WP_101576546.1">
    <property type="nucleotide sequence ID" value="NZ_PGVA01000014.1"/>
</dbReference>
<dbReference type="Proteomes" id="UP000234951">
    <property type="component" value="Unassembled WGS sequence"/>
</dbReference>
<comment type="caution">
    <text evidence="1">Lacks conserved residue(s) required for the propagation of feature annotation.</text>
</comment>
<name>A0A2N5GNR2_9BACI</name>
<gene>
    <name evidence="2" type="ORF">CU635_07480</name>
    <name evidence="3" type="ORF">CVD25_12525</name>
</gene>
<evidence type="ECO:0000313" key="5">
    <source>
        <dbReference type="Proteomes" id="UP000235114"/>
    </source>
</evidence>
<proteinExistence type="predicted"/>
<dbReference type="Proteomes" id="UP000235114">
    <property type="component" value="Unassembled WGS sequence"/>
</dbReference>
<dbReference type="OrthoDB" id="2875147at2"/>